<dbReference type="EMBL" id="GBRH01248801">
    <property type="protein sequence ID" value="JAD49094.1"/>
    <property type="molecule type" value="Transcribed_RNA"/>
</dbReference>
<proteinExistence type="predicted"/>
<organism evidence="2">
    <name type="scientific">Arundo donax</name>
    <name type="common">Giant reed</name>
    <name type="synonym">Donax arundinaceus</name>
    <dbReference type="NCBI Taxonomy" id="35708"/>
    <lineage>
        <taxon>Eukaryota</taxon>
        <taxon>Viridiplantae</taxon>
        <taxon>Streptophyta</taxon>
        <taxon>Embryophyta</taxon>
        <taxon>Tracheophyta</taxon>
        <taxon>Spermatophyta</taxon>
        <taxon>Magnoliopsida</taxon>
        <taxon>Liliopsida</taxon>
        <taxon>Poales</taxon>
        <taxon>Poaceae</taxon>
        <taxon>PACMAD clade</taxon>
        <taxon>Arundinoideae</taxon>
        <taxon>Arundineae</taxon>
        <taxon>Arundo</taxon>
    </lineage>
</organism>
<reference evidence="2" key="2">
    <citation type="journal article" date="2015" name="Data Brief">
        <title>Shoot transcriptome of the giant reed, Arundo donax.</title>
        <authorList>
            <person name="Barrero R.A."/>
            <person name="Guerrero F.D."/>
            <person name="Moolhuijzen P."/>
            <person name="Goolsby J.A."/>
            <person name="Tidwell J."/>
            <person name="Bellgard S.E."/>
            <person name="Bellgard M.I."/>
        </authorList>
    </citation>
    <scope>NUCLEOTIDE SEQUENCE</scope>
    <source>
        <tissue evidence="2">Shoot tissue taken approximately 20 cm above the soil surface</tissue>
    </source>
</reference>
<evidence type="ECO:0000256" key="1">
    <source>
        <dbReference type="SAM" id="MobiDB-lite"/>
    </source>
</evidence>
<name>A0A0A9ABT6_ARUDO</name>
<sequence>MSIGSTMLVTMCSRAQVLPMMHSTISGVHACGGIPSWLRCTLKKSAEPRAAVRLNHGRRCTTTPLHLIRFSFSARTQSLALENLMMKGSMATLTTWTSPRRRWSSSRTASSICRAPPPLERPAAHGVRVDPYHTCSSRWMSRWLPRIWRHGVLVGPGAWVAEGSHHWWRWAPGIPLPEMSRHAGRALGVSGRRQSTTSTVGWAGGHAVS</sequence>
<evidence type="ECO:0000313" key="2">
    <source>
        <dbReference type="EMBL" id="JAD49094.1"/>
    </source>
</evidence>
<accession>A0A0A9ABT6</accession>
<reference evidence="2" key="1">
    <citation type="submission" date="2014-09" db="EMBL/GenBank/DDBJ databases">
        <authorList>
            <person name="Magalhaes I.L.F."/>
            <person name="Oliveira U."/>
            <person name="Santos F.R."/>
            <person name="Vidigal T.H.D.A."/>
            <person name="Brescovit A.D."/>
            <person name="Santos A.J."/>
        </authorList>
    </citation>
    <scope>NUCLEOTIDE SEQUENCE</scope>
    <source>
        <tissue evidence="2">Shoot tissue taken approximately 20 cm above the soil surface</tissue>
    </source>
</reference>
<feature type="region of interest" description="Disordered" evidence="1">
    <location>
        <begin position="189"/>
        <end position="209"/>
    </location>
</feature>
<dbReference type="AlphaFoldDB" id="A0A0A9ABT6"/>
<protein>
    <submittedName>
        <fullName evidence="2">Uncharacterized protein</fullName>
    </submittedName>
</protein>